<dbReference type="FunFam" id="1.10.1620.10:FF:000001">
    <property type="entry name" value="60S ribosomal protein-like L39"/>
    <property type="match status" value="1"/>
</dbReference>
<dbReference type="SUPFAM" id="SSF48662">
    <property type="entry name" value="Ribosomal protein L39e"/>
    <property type="match status" value="1"/>
</dbReference>
<dbReference type="Proteomes" id="UP000006726">
    <property type="component" value="Chromosome 2"/>
</dbReference>
<dbReference type="FunCoup" id="Q5CPL8">
    <property type="interactions" value="105"/>
</dbReference>
<evidence type="ECO:0000313" key="5">
    <source>
        <dbReference type="Proteomes" id="UP000006726"/>
    </source>
</evidence>
<name>Q5CPL8_CRYPI</name>
<dbReference type="OMA" id="RRTKMNI"/>
<comment type="caution">
    <text evidence="4">The sequence shown here is derived from an EMBL/GenBank/DDBJ whole genome shotgun (WGS) entry which is preliminary data.</text>
</comment>
<dbReference type="EMBL" id="AAEE01000013">
    <property type="protein sequence ID" value="EAK87395.1"/>
    <property type="molecule type" value="Genomic_DNA"/>
</dbReference>
<dbReference type="GO" id="GO:0003735">
    <property type="term" value="F:structural constituent of ribosome"/>
    <property type="evidence" value="ECO:0007669"/>
    <property type="project" value="InterPro"/>
</dbReference>
<dbReference type="GO" id="GO:0022625">
    <property type="term" value="C:cytosolic large ribosomal subunit"/>
    <property type="evidence" value="ECO:0007669"/>
    <property type="project" value="TreeGrafter"/>
</dbReference>
<dbReference type="InterPro" id="IPR023626">
    <property type="entry name" value="Ribosomal_eL39_dom_sf"/>
</dbReference>
<proteinExistence type="inferred from homology"/>
<dbReference type="PANTHER" id="PTHR19970:SF0">
    <property type="entry name" value="LARGE RIBOSOMAL SUBUNIT PROTEIN EL39"/>
    <property type="match status" value="1"/>
</dbReference>
<evidence type="ECO:0000256" key="2">
    <source>
        <dbReference type="ARBA" id="ARBA00022980"/>
    </source>
</evidence>
<dbReference type="InterPro" id="IPR000077">
    <property type="entry name" value="Ribosomal_eL39"/>
</dbReference>
<organism evidence="4 5">
    <name type="scientific">Cryptosporidium parvum (strain Iowa II)</name>
    <dbReference type="NCBI Taxonomy" id="353152"/>
    <lineage>
        <taxon>Eukaryota</taxon>
        <taxon>Sar</taxon>
        <taxon>Alveolata</taxon>
        <taxon>Apicomplexa</taxon>
        <taxon>Conoidasida</taxon>
        <taxon>Coccidia</taxon>
        <taxon>Eucoccidiorida</taxon>
        <taxon>Eimeriorina</taxon>
        <taxon>Cryptosporidiidae</taxon>
        <taxon>Cryptosporidium</taxon>
    </lineage>
</organism>
<keyword evidence="3" id="KW-0687">Ribonucleoprotein</keyword>
<protein>
    <submittedName>
        <fullName evidence="4">60S ribosomal protein L39</fullName>
    </submittedName>
</protein>
<feature type="non-terminal residue" evidence="4">
    <location>
        <position position="1"/>
    </location>
</feature>
<dbReference type="RefSeq" id="XP_625403.1">
    <property type="nucleotide sequence ID" value="XM_625403.1"/>
</dbReference>
<dbReference type="KEGG" id="cpv:cgd2_350"/>
<dbReference type="GO" id="GO:0006412">
    <property type="term" value="P:translation"/>
    <property type="evidence" value="ECO:0007669"/>
    <property type="project" value="InterPro"/>
</dbReference>
<dbReference type="AlphaFoldDB" id="Q5CPL8"/>
<dbReference type="PANTHER" id="PTHR19970">
    <property type="entry name" value="RIBOSOMAL PROTEIN L39E"/>
    <property type="match status" value="1"/>
</dbReference>
<accession>Q5CPL8</accession>
<keyword evidence="5" id="KW-1185">Reference proteome</keyword>
<dbReference type="OrthoDB" id="444696at2759"/>
<sequence>KVDEMGANKGFMLKKRLGKKMKQNRAVPHWFRMKNDTDIRYNVKKRHWLRTKLGM</sequence>
<evidence type="ECO:0000256" key="3">
    <source>
        <dbReference type="ARBA" id="ARBA00023274"/>
    </source>
</evidence>
<comment type="similarity">
    <text evidence="1">Belongs to the eukaryotic ribosomal protein eL39 family.</text>
</comment>
<dbReference type="STRING" id="353152.Q5CPL8"/>
<reference evidence="4 5" key="1">
    <citation type="journal article" date="2004" name="Science">
        <title>Complete genome sequence of the apicomplexan, Cryptosporidium parvum.</title>
        <authorList>
            <person name="Abrahamsen M.S."/>
            <person name="Templeton T.J."/>
            <person name="Enomoto S."/>
            <person name="Abrahante J.E."/>
            <person name="Zhu G."/>
            <person name="Lancto C.A."/>
            <person name="Deng M."/>
            <person name="Liu C."/>
            <person name="Widmer G."/>
            <person name="Tzipori S."/>
            <person name="Buck G.A."/>
            <person name="Xu P."/>
            <person name="Bankier A.T."/>
            <person name="Dear P.H."/>
            <person name="Konfortov B.A."/>
            <person name="Spriggs H.F."/>
            <person name="Iyer L."/>
            <person name="Anantharaman V."/>
            <person name="Aravind L."/>
            <person name="Kapur V."/>
        </authorList>
    </citation>
    <scope>NUCLEOTIDE SEQUENCE [LARGE SCALE GENOMIC DNA]</scope>
    <source>
        <strain evidence="5">Iowa II</strain>
    </source>
</reference>
<evidence type="ECO:0000313" key="4">
    <source>
        <dbReference type="EMBL" id="EAK87395.1"/>
    </source>
</evidence>
<dbReference type="GeneID" id="3372345"/>
<dbReference type="InParanoid" id="Q5CPL8"/>
<dbReference type="Gene3D" id="1.10.1620.10">
    <property type="entry name" value="Ribosomal protein L39e"/>
    <property type="match status" value="1"/>
</dbReference>
<dbReference type="Pfam" id="PF00832">
    <property type="entry name" value="Ribosomal_L39"/>
    <property type="match status" value="1"/>
</dbReference>
<keyword evidence="2 4" id="KW-0689">Ribosomal protein</keyword>
<gene>
    <name evidence="4" type="ORF">cgd2_350</name>
</gene>
<evidence type="ECO:0000256" key="1">
    <source>
        <dbReference type="ARBA" id="ARBA00009339"/>
    </source>
</evidence>